<feature type="transmembrane region" description="Helical" evidence="2">
    <location>
        <begin position="208"/>
        <end position="230"/>
    </location>
</feature>
<feature type="transmembrane region" description="Helical" evidence="2">
    <location>
        <begin position="165"/>
        <end position="188"/>
    </location>
</feature>
<keyword evidence="2" id="KW-0812">Transmembrane</keyword>
<dbReference type="GeneID" id="77726944"/>
<feature type="transmembrane region" description="Helical" evidence="2">
    <location>
        <begin position="53"/>
        <end position="74"/>
    </location>
</feature>
<comment type="caution">
    <text evidence="4">The sequence shown here is derived from an EMBL/GenBank/DDBJ whole genome shotgun (WGS) entry which is preliminary data.</text>
</comment>
<dbReference type="AlphaFoldDB" id="A0AA38H6E1"/>
<feature type="region of interest" description="Disordered" evidence="1">
    <location>
        <begin position="264"/>
        <end position="331"/>
    </location>
</feature>
<keyword evidence="2" id="KW-1133">Transmembrane helix</keyword>
<feature type="transmembrane region" description="Helical" evidence="2">
    <location>
        <begin position="94"/>
        <end position="113"/>
    </location>
</feature>
<feature type="compositionally biased region" description="Low complexity" evidence="1">
    <location>
        <begin position="285"/>
        <end position="300"/>
    </location>
</feature>
<dbReference type="PANTHER" id="PTHR40465:SF1">
    <property type="entry name" value="DUF6534 DOMAIN-CONTAINING PROTEIN"/>
    <property type="match status" value="1"/>
</dbReference>
<feature type="compositionally biased region" description="Low complexity" evidence="1">
    <location>
        <begin position="264"/>
        <end position="273"/>
    </location>
</feature>
<dbReference type="Proteomes" id="UP001164286">
    <property type="component" value="Unassembled WGS sequence"/>
</dbReference>
<evidence type="ECO:0000256" key="2">
    <source>
        <dbReference type="SAM" id="Phobius"/>
    </source>
</evidence>
<accession>A0AA38H6E1</accession>
<dbReference type="InterPro" id="IPR045339">
    <property type="entry name" value="DUF6534"/>
</dbReference>
<protein>
    <recommendedName>
        <fullName evidence="3">DUF6534 domain-containing protein</fullName>
    </recommendedName>
</protein>
<evidence type="ECO:0000313" key="5">
    <source>
        <dbReference type="Proteomes" id="UP001164286"/>
    </source>
</evidence>
<reference evidence="4" key="1">
    <citation type="journal article" date="2022" name="G3 (Bethesda)">
        <title>High quality genome of the basidiomycete yeast Dioszegia hungarica PDD-24b-2 isolated from cloud water.</title>
        <authorList>
            <person name="Jarrige D."/>
            <person name="Haridas S."/>
            <person name="Bleykasten-Grosshans C."/>
            <person name="Joly M."/>
            <person name="Nadalig T."/>
            <person name="Sancelme M."/>
            <person name="Vuilleumier S."/>
            <person name="Grigoriev I.V."/>
            <person name="Amato P."/>
            <person name="Bringel F."/>
        </authorList>
    </citation>
    <scope>NUCLEOTIDE SEQUENCE</scope>
    <source>
        <strain evidence="4">PDD-24b-2</strain>
    </source>
</reference>
<sequence>MSSPLIQLALKNSIGSKMIGFMVSAIIDSMLMGVVIVQAVSYCRYARTDKKHIVAIVAMTIASTVIATVFLVMWVTHLFVWNFGDYIPFTEVPYVIREFAIGMATVVLVQTFYIDRACRLYQHWWPAMLLGPFVGATFSLGIATLRTVTRKYDRMSPTVFEDPDVAVLAYSWLGFVLASDLLITLLVANGLRRVKTGWSHTDSVLRRLIILCFETQTPALISSAATLIAWQRRYDIGLIFVSIQSKIYTVGLLTTLNFRGTSANSTSSGSYGSKPPDQSHPMHILSHSHSLSQAQAQAHLATEKHAHRRHDVEMESAQDEAEYASTTALRR</sequence>
<feature type="domain" description="DUF6534" evidence="3">
    <location>
        <begin position="177"/>
        <end position="259"/>
    </location>
</feature>
<dbReference type="PANTHER" id="PTHR40465">
    <property type="entry name" value="CHROMOSOME 1, WHOLE GENOME SHOTGUN SEQUENCE"/>
    <property type="match status" value="1"/>
</dbReference>
<evidence type="ECO:0000256" key="1">
    <source>
        <dbReference type="SAM" id="MobiDB-lite"/>
    </source>
</evidence>
<name>A0AA38H6E1_9TREE</name>
<dbReference type="Pfam" id="PF20152">
    <property type="entry name" value="DUF6534"/>
    <property type="match status" value="1"/>
</dbReference>
<feature type="transmembrane region" description="Helical" evidence="2">
    <location>
        <begin position="20"/>
        <end position="41"/>
    </location>
</feature>
<gene>
    <name evidence="4" type="ORF">MKK02DRAFT_29185</name>
</gene>
<evidence type="ECO:0000313" key="4">
    <source>
        <dbReference type="EMBL" id="KAI9633334.1"/>
    </source>
</evidence>
<proteinExistence type="predicted"/>
<keyword evidence="2" id="KW-0472">Membrane</keyword>
<keyword evidence="5" id="KW-1185">Reference proteome</keyword>
<feature type="transmembrane region" description="Helical" evidence="2">
    <location>
        <begin position="125"/>
        <end position="145"/>
    </location>
</feature>
<dbReference type="RefSeq" id="XP_052943111.1">
    <property type="nucleotide sequence ID" value="XM_053087739.1"/>
</dbReference>
<evidence type="ECO:0000259" key="3">
    <source>
        <dbReference type="Pfam" id="PF20152"/>
    </source>
</evidence>
<organism evidence="4 5">
    <name type="scientific">Dioszegia hungarica</name>
    <dbReference type="NCBI Taxonomy" id="4972"/>
    <lineage>
        <taxon>Eukaryota</taxon>
        <taxon>Fungi</taxon>
        <taxon>Dikarya</taxon>
        <taxon>Basidiomycota</taxon>
        <taxon>Agaricomycotina</taxon>
        <taxon>Tremellomycetes</taxon>
        <taxon>Tremellales</taxon>
        <taxon>Bulleribasidiaceae</taxon>
        <taxon>Dioszegia</taxon>
    </lineage>
</organism>
<dbReference type="EMBL" id="JAKWFO010000011">
    <property type="protein sequence ID" value="KAI9633334.1"/>
    <property type="molecule type" value="Genomic_DNA"/>
</dbReference>